<gene>
    <name evidence="2" type="ORF">ASEP1449_LOCUS18171</name>
</gene>
<accession>A0A7S2US52</accession>
<evidence type="ECO:0000313" key="2">
    <source>
        <dbReference type="EMBL" id="CAD9826337.1"/>
    </source>
</evidence>
<sequence>MEEKVPATMSTIQEDKIKTGITKDYDEPVPDEPIDDKENKGYDTENGGDEDDEEDDPLKENEWDEGGPSNCGYGFTVHDTLMSLGKTVHKIVGEPSTKVRQEMKVVGNWFQEASYAARDLVSGNTDEMAEDSLQAVTSIVRPLKSSDDDGTDKEDTKTEVSEYAPTDVGESIAPSMASSVRETPA</sequence>
<name>A0A7S2US52_9STRA</name>
<dbReference type="EMBL" id="HBHQ01026838">
    <property type="protein sequence ID" value="CAD9826337.1"/>
    <property type="molecule type" value="Transcribed_RNA"/>
</dbReference>
<organism evidence="2">
    <name type="scientific">Attheya septentrionalis</name>
    <dbReference type="NCBI Taxonomy" id="420275"/>
    <lineage>
        <taxon>Eukaryota</taxon>
        <taxon>Sar</taxon>
        <taxon>Stramenopiles</taxon>
        <taxon>Ochrophyta</taxon>
        <taxon>Bacillariophyta</taxon>
        <taxon>Coscinodiscophyceae</taxon>
        <taxon>Chaetocerotophycidae</taxon>
        <taxon>Chaetocerotales</taxon>
        <taxon>Attheyaceae</taxon>
        <taxon>Attheya</taxon>
    </lineage>
</organism>
<feature type="compositionally biased region" description="Acidic residues" evidence="1">
    <location>
        <begin position="46"/>
        <end position="65"/>
    </location>
</feature>
<feature type="compositionally biased region" description="Polar residues" evidence="1">
    <location>
        <begin position="176"/>
        <end position="185"/>
    </location>
</feature>
<feature type="region of interest" description="Disordered" evidence="1">
    <location>
        <begin position="141"/>
        <end position="185"/>
    </location>
</feature>
<feature type="region of interest" description="Disordered" evidence="1">
    <location>
        <begin position="1"/>
        <end position="74"/>
    </location>
</feature>
<dbReference type="AlphaFoldDB" id="A0A7S2US52"/>
<reference evidence="2" key="1">
    <citation type="submission" date="2021-01" db="EMBL/GenBank/DDBJ databases">
        <authorList>
            <person name="Corre E."/>
            <person name="Pelletier E."/>
            <person name="Niang G."/>
            <person name="Scheremetjew M."/>
            <person name="Finn R."/>
            <person name="Kale V."/>
            <person name="Holt S."/>
            <person name="Cochrane G."/>
            <person name="Meng A."/>
            <person name="Brown T."/>
            <person name="Cohen L."/>
        </authorList>
    </citation>
    <scope>NUCLEOTIDE SEQUENCE</scope>
    <source>
        <strain evidence="2">CCMP2084</strain>
    </source>
</reference>
<protein>
    <submittedName>
        <fullName evidence="2">Uncharacterized protein</fullName>
    </submittedName>
</protein>
<feature type="compositionally biased region" description="Basic and acidic residues" evidence="1">
    <location>
        <begin position="13"/>
        <end position="26"/>
    </location>
</feature>
<proteinExistence type="predicted"/>
<evidence type="ECO:0000256" key="1">
    <source>
        <dbReference type="SAM" id="MobiDB-lite"/>
    </source>
</evidence>